<dbReference type="PANTHER" id="PTHR33710">
    <property type="entry name" value="BNAC02G09200D PROTEIN"/>
    <property type="match status" value="1"/>
</dbReference>
<sequence length="393" mass="45241">MNKSLEFISVIEACGLINLGYTGLPYTWCNQRNAHARVWKRLDRSMVNDKWLETMPQTAIEHLHLWALITVLCYGKCLNSSTIAHFLINGKWNERKLRQQVPPLLIPHILSTSFQHQQGLKDTAIWKPTEAGNFSCVSAREICRHRKDTTGINSQLWNKNIPFKMSFLLWRALRNKLPTNENLANFGVEPVKCFCCINQGWDDVYHIFNEGHFAAHIWNYFTGPMGVNFLQPSLTSRLLNLGEIQGKNEAHKTLIQALPIVICWNLWKNRCSVKYGDKKPNSSRVKYMVLKGILFHLNSAFPYIQWPLKWIEVFDMIEKCKHDVKVTPIIWKTTPTNRYKLNTDDSALHNPGKIGRRGILRNEVGDIIYAFAIPLGEGTNNHAEIQDASYGLN</sequence>
<evidence type="ECO:0000313" key="3">
    <source>
        <dbReference type="Proteomes" id="UP001311915"/>
    </source>
</evidence>
<dbReference type="PROSITE" id="PS50879">
    <property type="entry name" value="RNASE_H_1"/>
    <property type="match status" value="1"/>
</dbReference>
<keyword evidence="3" id="KW-1185">Reference proteome</keyword>
<dbReference type="GO" id="GO:0004523">
    <property type="term" value="F:RNA-DNA hybrid ribonuclease activity"/>
    <property type="evidence" value="ECO:0007669"/>
    <property type="project" value="InterPro"/>
</dbReference>
<dbReference type="InterPro" id="IPR012337">
    <property type="entry name" value="RNaseH-like_sf"/>
</dbReference>
<dbReference type="InterPro" id="IPR002156">
    <property type="entry name" value="RNaseH_domain"/>
</dbReference>
<evidence type="ECO:0000259" key="1">
    <source>
        <dbReference type="PROSITE" id="PS50879"/>
    </source>
</evidence>
<dbReference type="InterPro" id="IPR026960">
    <property type="entry name" value="RVT-Znf"/>
</dbReference>
<reference evidence="2 3" key="1">
    <citation type="submission" date="2023-10" db="EMBL/GenBank/DDBJ databases">
        <title>Genome-Wide Identification Analysis in wild type Solanum Pinnatisectum Reveals Some Genes Defensing Phytophthora Infestans.</title>
        <authorList>
            <person name="Sun C."/>
        </authorList>
    </citation>
    <scope>NUCLEOTIDE SEQUENCE [LARGE SCALE GENOMIC DNA]</scope>
    <source>
        <strain evidence="2">LQN</strain>
        <tissue evidence="2">Leaf</tissue>
    </source>
</reference>
<proteinExistence type="predicted"/>
<comment type="caution">
    <text evidence="2">The sequence shown here is derived from an EMBL/GenBank/DDBJ whole genome shotgun (WGS) entry which is preliminary data.</text>
</comment>
<dbReference type="GO" id="GO:0003676">
    <property type="term" value="F:nucleic acid binding"/>
    <property type="evidence" value="ECO:0007669"/>
    <property type="project" value="InterPro"/>
</dbReference>
<organism evidence="2 3">
    <name type="scientific">Solanum pinnatisectum</name>
    <name type="common">tansyleaf nightshade</name>
    <dbReference type="NCBI Taxonomy" id="50273"/>
    <lineage>
        <taxon>Eukaryota</taxon>
        <taxon>Viridiplantae</taxon>
        <taxon>Streptophyta</taxon>
        <taxon>Embryophyta</taxon>
        <taxon>Tracheophyta</taxon>
        <taxon>Spermatophyta</taxon>
        <taxon>Magnoliopsida</taxon>
        <taxon>eudicotyledons</taxon>
        <taxon>Gunneridae</taxon>
        <taxon>Pentapetalae</taxon>
        <taxon>asterids</taxon>
        <taxon>lamiids</taxon>
        <taxon>Solanales</taxon>
        <taxon>Solanaceae</taxon>
        <taxon>Solanoideae</taxon>
        <taxon>Solaneae</taxon>
        <taxon>Solanum</taxon>
    </lineage>
</organism>
<dbReference type="AlphaFoldDB" id="A0AAV9K262"/>
<gene>
    <name evidence="2" type="ORF">R3W88_033067</name>
</gene>
<name>A0AAV9K262_9SOLN</name>
<dbReference type="PANTHER" id="PTHR33710:SF54">
    <property type="entry name" value="NON-LTR RETROELEMENT REVERSE TRANSCRIPTASE"/>
    <property type="match status" value="1"/>
</dbReference>
<dbReference type="SUPFAM" id="SSF53098">
    <property type="entry name" value="Ribonuclease H-like"/>
    <property type="match status" value="1"/>
</dbReference>
<accession>A0AAV9K262</accession>
<dbReference type="Pfam" id="PF13966">
    <property type="entry name" value="zf-RVT"/>
    <property type="match status" value="1"/>
</dbReference>
<protein>
    <recommendedName>
        <fullName evidence="1">RNase H type-1 domain-containing protein</fullName>
    </recommendedName>
</protein>
<evidence type="ECO:0000313" key="2">
    <source>
        <dbReference type="EMBL" id="KAK4707378.1"/>
    </source>
</evidence>
<dbReference type="EMBL" id="JAWPEI010000017">
    <property type="protein sequence ID" value="KAK4707378.1"/>
    <property type="molecule type" value="Genomic_DNA"/>
</dbReference>
<feature type="domain" description="RNase H type-1" evidence="1">
    <location>
        <begin position="335"/>
        <end position="393"/>
    </location>
</feature>
<dbReference type="Proteomes" id="UP001311915">
    <property type="component" value="Unassembled WGS sequence"/>
</dbReference>